<dbReference type="Gene3D" id="6.10.140.2040">
    <property type="match status" value="1"/>
</dbReference>
<dbReference type="InterPro" id="IPR036047">
    <property type="entry name" value="F-box-like_dom_sf"/>
</dbReference>
<comment type="caution">
    <text evidence="3">The sequence shown here is derived from an EMBL/GenBank/DDBJ whole genome shotgun (WGS) entry which is preliminary data.</text>
</comment>
<accession>A0A8K0NPB3</accession>
<dbReference type="OrthoDB" id="3219396at2759"/>
<reference evidence="3" key="1">
    <citation type="journal article" date="2020" name="bioRxiv">
        <title>Whole genome comparisons of ergot fungi reveals the divergence and evolution of species within the genus Claviceps are the result of varying mechanisms driving genome evolution and host range expansion.</title>
        <authorList>
            <person name="Wyka S.A."/>
            <person name="Mondo S.J."/>
            <person name="Liu M."/>
            <person name="Dettman J."/>
            <person name="Nalam V."/>
            <person name="Broders K.D."/>
        </authorList>
    </citation>
    <scope>NUCLEOTIDE SEQUENCE</scope>
    <source>
        <strain evidence="3">CCC 489</strain>
    </source>
</reference>
<dbReference type="Gene3D" id="1.20.1280.50">
    <property type="match status" value="1"/>
</dbReference>
<feature type="region of interest" description="Disordered" evidence="1">
    <location>
        <begin position="95"/>
        <end position="119"/>
    </location>
</feature>
<gene>
    <name evidence="3" type="ORF">E4U42_003203</name>
</gene>
<evidence type="ECO:0000256" key="1">
    <source>
        <dbReference type="SAM" id="MobiDB-lite"/>
    </source>
</evidence>
<dbReference type="SMART" id="SM00256">
    <property type="entry name" value="FBOX"/>
    <property type="match status" value="1"/>
</dbReference>
<dbReference type="InterPro" id="IPR001810">
    <property type="entry name" value="F-box_dom"/>
</dbReference>
<evidence type="ECO:0000313" key="3">
    <source>
        <dbReference type="EMBL" id="KAG5930042.1"/>
    </source>
</evidence>
<sequence length="343" mass="38070">MHTARPACHHSDQVKDEFQHSLASLPHTRAPSVHGSVQIEEAVPSPPCCADDELASPASSSILVAADAQPTLTIRIDSHEMAVTTTAVTTPKQRRLFCPGDGDGDASPGHTTGSTDDRVGFSGIPSSADVLNPSLRNPRSLDGLPNEILLHVLGFLDVSDVLATSRTNRVLRDVSRAPILHHYRLQRTREVLPPLLWSPARPTVADLMTRSIIRTHTSVISRRLARSLVSIRLSRSLASRPPVEDLVERCVLPKECVPGLSSVHISPGLVAKRKAIEKEKVKDGLRRWIGGTWMGEVRQRERELGRWYEIRGVGRVWKLTRFWEQMSRRDEALPRSLRSRNEG</sequence>
<evidence type="ECO:0000259" key="2">
    <source>
        <dbReference type="PROSITE" id="PS50181"/>
    </source>
</evidence>
<dbReference type="Proteomes" id="UP000811619">
    <property type="component" value="Unassembled WGS sequence"/>
</dbReference>
<dbReference type="CDD" id="cd09917">
    <property type="entry name" value="F-box_SF"/>
    <property type="match status" value="1"/>
</dbReference>
<name>A0A8K0NPB3_9HYPO</name>
<protein>
    <recommendedName>
        <fullName evidence="2">F-box domain-containing protein</fullName>
    </recommendedName>
</protein>
<dbReference type="Pfam" id="PF12937">
    <property type="entry name" value="F-box-like"/>
    <property type="match status" value="1"/>
</dbReference>
<dbReference type="AlphaFoldDB" id="A0A8K0NPB3"/>
<evidence type="ECO:0000313" key="4">
    <source>
        <dbReference type="Proteomes" id="UP000811619"/>
    </source>
</evidence>
<dbReference type="PROSITE" id="PS50181">
    <property type="entry name" value="FBOX"/>
    <property type="match status" value="1"/>
</dbReference>
<organism evidence="3 4">
    <name type="scientific">Claviceps africana</name>
    <dbReference type="NCBI Taxonomy" id="83212"/>
    <lineage>
        <taxon>Eukaryota</taxon>
        <taxon>Fungi</taxon>
        <taxon>Dikarya</taxon>
        <taxon>Ascomycota</taxon>
        <taxon>Pezizomycotina</taxon>
        <taxon>Sordariomycetes</taxon>
        <taxon>Hypocreomycetidae</taxon>
        <taxon>Hypocreales</taxon>
        <taxon>Clavicipitaceae</taxon>
        <taxon>Claviceps</taxon>
    </lineage>
</organism>
<feature type="domain" description="F-box" evidence="2">
    <location>
        <begin position="138"/>
        <end position="186"/>
    </location>
</feature>
<keyword evidence="4" id="KW-1185">Reference proteome</keyword>
<dbReference type="EMBL" id="SRPY01000026">
    <property type="protein sequence ID" value="KAG5930042.1"/>
    <property type="molecule type" value="Genomic_DNA"/>
</dbReference>
<dbReference type="SUPFAM" id="SSF81383">
    <property type="entry name" value="F-box domain"/>
    <property type="match status" value="1"/>
</dbReference>
<proteinExistence type="predicted"/>